<reference evidence="1 2" key="1">
    <citation type="journal article" date="2015" name="Mol. Plant Microbe Interact.">
        <title>Genome, transcriptome, and functional analyses of Penicillium expansum provide new insights into secondary metabolism and pathogenicity.</title>
        <authorList>
            <person name="Ballester A.R."/>
            <person name="Marcet-Houben M."/>
            <person name="Levin E."/>
            <person name="Sela N."/>
            <person name="Selma-Lazaro C."/>
            <person name="Carmona L."/>
            <person name="Wisniewski M."/>
            <person name="Droby S."/>
            <person name="Gonzalez-Candelas L."/>
            <person name="Gabaldon T."/>
        </authorList>
    </citation>
    <scope>NUCLEOTIDE SEQUENCE [LARGE SCALE GENOMIC DNA]</scope>
    <source>
        <strain evidence="1 2">PHI-1</strain>
    </source>
</reference>
<dbReference type="EMBL" id="JQGA01000867">
    <property type="protein sequence ID" value="KGO72686.1"/>
    <property type="molecule type" value="Genomic_DNA"/>
</dbReference>
<dbReference type="Gene3D" id="1.10.510.10">
    <property type="entry name" value="Transferase(Phosphotransferase) domain 1"/>
    <property type="match status" value="1"/>
</dbReference>
<dbReference type="STRING" id="40296.A0A0A2L0N1"/>
<sequence>MEVSSRDDSEYRILVQNRVRYLIISAGTFERSTLSMPLNSLPELPEDQTWNTAYVNRDASSGEVAMKLQLKNIMGITHLWHPVLVDCLELKRIKQFTATTYEATYSGEGPLASSPVVIVKVARFEWELPRLSLETLIYKSLEDTGLAPRFLGHVHEHGRVIGFVLEKLEGREANIKDLPSCQSTLQRLHDNGILHGDANKYNFIIQVDKARLIDFEKSKLCHGSSAYMQAEMDSLCDQLMEDTGRGAGFAR</sequence>
<dbReference type="SUPFAM" id="SSF56112">
    <property type="entry name" value="Protein kinase-like (PK-like)"/>
    <property type="match status" value="1"/>
</dbReference>
<gene>
    <name evidence="1" type="ORF">PITC_056720</name>
</gene>
<name>A0A0A2L0N1_PENIT</name>
<proteinExistence type="predicted"/>
<dbReference type="OMA" id="WTVAHIS"/>
<evidence type="ECO:0000313" key="2">
    <source>
        <dbReference type="Proteomes" id="UP000030104"/>
    </source>
</evidence>
<protein>
    <submittedName>
        <fullName evidence="1">Lipopolysaccharide core heptose(II) kinase</fullName>
    </submittedName>
</protein>
<organism evidence="1 2">
    <name type="scientific">Penicillium italicum</name>
    <name type="common">Blue mold</name>
    <dbReference type="NCBI Taxonomy" id="40296"/>
    <lineage>
        <taxon>Eukaryota</taxon>
        <taxon>Fungi</taxon>
        <taxon>Dikarya</taxon>
        <taxon>Ascomycota</taxon>
        <taxon>Pezizomycotina</taxon>
        <taxon>Eurotiomycetes</taxon>
        <taxon>Eurotiomycetidae</taxon>
        <taxon>Eurotiales</taxon>
        <taxon>Aspergillaceae</taxon>
        <taxon>Penicillium</taxon>
    </lineage>
</organism>
<dbReference type="Proteomes" id="UP000030104">
    <property type="component" value="Unassembled WGS sequence"/>
</dbReference>
<dbReference type="GO" id="GO:0016301">
    <property type="term" value="F:kinase activity"/>
    <property type="evidence" value="ECO:0007669"/>
    <property type="project" value="UniProtKB-KW"/>
</dbReference>
<accession>A0A0A2L0N1</accession>
<keyword evidence="2" id="KW-1185">Reference proteome</keyword>
<comment type="caution">
    <text evidence="1">The sequence shown here is derived from an EMBL/GenBank/DDBJ whole genome shotgun (WGS) entry which is preliminary data.</text>
</comment>
<dbReference type="AlphaFoldDB" id="A0A0A2L0N1"/>
<keyword evidence="1" id="KW-0418">Kinase</keyword>
<evidence type="ECO:0000313" key="1">
    <source>
        <dbReference type="EMBL" id="KGO72686.1"/>
    </source>
</evidence>
<dbReference type="OrthoDB" id="2687876at2759"/>
<keyword evidence="1" id="KW-0808">Transferase</keyword>
<dbReference type="HOGENOM" id="CLU_064787_2_0_1"/>
<dbReference type="PhylomeDB" id="A0A0A2L0N1"/>
<dbReference type="InterPro" id="IPR011009">
    <property type="entry name" value="Kinase-like_dom_sf"/>
</dbReference>